<evidence type="ECO:0000256" key="6">
    <source>
        <dbReference type="ARBA" id="ARBA00023242"/>
    </source>
</evidence>
<feature type="domain" description="LIM zinc-binding" evidence="9">
    <location>
        <begin position="9"/>
        <end position="70"/>
    </location>
</feature>
<gene>
    <name evidence="10" type="ORF">MNAN1_000304a</name>
</gene>
<dbReference type="GO" id="GO:0005634">
    <property type="term" value="C:nucleus"/>
    <property type="evidence" value="ECO:0007669"/>
    <property type="project" value="UniProtKB-SubCell"/>
</dbReference>
<feature type="compositionally biased region" description="Low complexity" evidence="8">
    <location>
        <begin position="158"/>
        <end position="177"/>
    </location>
</feature>
<comment type="subcellular location">
    <subcellularLocation>
        <location evidence="1">Nucleus</location>
    </subcellularLocation>
</comment>
<reference evidence="10" key="1">
    <citation type="submission" date="2023-03" db="EMBL/GenBank/DDBJ databases">
        <title>Mating type loci evolution in Malassezia.</title>
        <authorList>
            <person name="Coelho M.A."/>
        </authorList>
    </citation>
    <scope>NUCLEOTIDE SEQUENCE</scope>
    <source>
        <strain evidence="10">CBS 9557</strain>
    </source>
</reference>
<dbReference type="Proteomes" id="UP001213623">
    <property type="component" value="Chromosome 1"/>
</dbReference>
<organism evidence="10 11">
    <name type="scientific">Malassezia nana</name>
    <dbReference type="NCBI Taxonomy" id="180528"/>
    <lineage>
        <taxon>Eukaryota</taxon>
        <taxon>Fungi</taxon>
        <taxon>Dikarya</taxon>
        <taxon>Basidiomycota</taxon>
        <taxon>Ustilaginomycotina</taxon>
        <taxon>Malasseziomycetes</taxon>
        <taxon>Malasseziales</taxon>
        <taxon>Malasseziaceae</taxon>
        <taxon>Malassezia</taxon>
    </lineage>
</organism>
<evidence type="ECO:0000313" key="10">
    <source>
        <dbReference type="EMBL" id="WFD25336.1"/>
    </source>
</evidence>
<dbReference type="EMBL" id="CP119892">
    <property type="protein sequence ID" value="WFD25336.1"/>
    <property type="molecule type" value="Genomic_DNA"/>
</dbReference>
<dbReference type="Gene3D" id="2.10.110.10">
    <property type="entry name" value="Cysteine Rich Protein"/>
    <property type="match status" value="1"/>
</dbReference>
<name>A0AAF0EMA8_9BASI</name>
<evidence type="ECO:0000256" key="8">
    <source>
        <dbReference type="SAM" id="MobiDB-lite"/>
    </source>
</evidence>
<keyword evidence="11" id="KW-1185">Reference proteome</keyword>
<dbReference type="SUPFAM" id="SSF57716">
    <property type="entry name" value="Glucocorticoid receptor-like (DNA-binding domain)"/>
    <property type="match status" value="2"/>
</dbReference>
<feature type="region of interest" description="Disordered" evidence="8">
    <location>
        <begin position="129"/>
        <end position="179"/>
    </location>
</feature>
<dbReference type="InterPro" id="IPR001781">
    <property type="entry name" value="Znf_LIM"/>
</dbReference>
<evidence type="ECO:0000256" key="5">
    <source>
        <dbReference type="ARBA" id="ARBA00023038"/>
    </source>
</evidence>
<keyword evidence="2 7" id="KW-0479">Metal-binding</keyword>
<keyword evidence="6" id="KW-0539">Nucleus</keyword>
<dbReference type="GO" id="GO:0005737">
    <property type="term" value="C:cytoplasm"/>
    <property type="evidence" value="ECO:0007669"/>
    <property type="project" value="TreeGrafter"/>
</dbReference>
<proteinExistence type="predicted"/>
<dbReference type="PANTHER" id="PTHR24215:SF35">
    <property type="entry name" value="MUSCLE LIM PROTEIN MLP84B"/>
    <property type="match status" value="1"/>
</dbReference>
<dbReference type="GO" id="GO:0046872">
    <property type="term" value="F:metal ion binding"/>
    <property type="evidence" value="ECO:0007669"/>
    <property type="project" value="UniProtKB-KW"/>
</dbReference>
<dbReference type="GO" id="GO:0030695">
    <property type="term" value="F:GTPase regulator activity"/>
    <property type="evidence" value="ECO:0007669"/>
    <property type="project" value="UniProtKB-ARBA"/>
</dbReference>
<evidence type="ECO:0000256" key="7">
    <source>
        <dbReference type="PROSITE-ProRule" id="PRU00125"/>
    </source>
</evidence>
<dbReference type="PROSITE" id="PS00478">
    <property type="entry name" value="LIM_DOMAIN_1"/>
    <property type="match status" value="1"/>
</dbReference>
<dbReference type="CDD" id="cd09326">
    <property type="entry name" value="LIM_CRP_like"/>
    <property type="match status" value="1"/>
</dbReference>
<evidence type="ECO:0000256" key="2">
    <source>
        <dbReference type="ARBA" id="ARBA00022723"/>
    </source>
</evidence>
<evidence type="ECO:0000259" key="9">
    <source>
        <dbReference type="PROSITE" id="PS50023"/>
    </source>
</evidence>
<sequence>MPPVFGPAPRCPRCQDRVYAAEQVLGPRSIKYHRHCLKCIVCNRLLDSVTLLDHDGEPICHNCHKTHLGQGKDKFGTAVPLRPTIQPSQRTSHHRSSSVVHAPSNAENAAPESLQAQKMTAATLMPSVSMPKHRPLPVAPSGSTEPLPLPASLHAYASSVSSTHQGTHTTTSTPLHTQAPPMLSATPLCARCQKPVCAYE</sequence>
<keyword evidence="5 7" id="KW-0440">LIM domain</keyword>
<feature type="region of interest" description="Disordered" evidence="8">
    <location>
        <begin position="74"/>
        <end position="112"/>
    </location>
</feature>
<evidence type="ECO:0000313" key="11">
    <source>
        <dbReference type="Proteomes" id="UP001213623"/>
    </source>
</evidence>
<keyword evidence="4 7" id="KW-0862">Zinc</keyword>
<evidence type="ECO:0000256" key="4">
    <source>
        <dbReference type="ARBA" id="ARBA00022833"/>
    </source>
</evidence>
<accession>A0AAF0EMA8</accession>
<dbReference type="FunFam" id="2.10.110.10:FF:000001">
    <property type="entry name" value="Cysteine and glycine-rich protein 1"/>
    <property type="match status" value="1"/>
</dbReference>
<dbReference type="GO" id="GO:0030036">
    <property type="term" value="P:actin cytoskeleton organization"/>
    <property type="evidence" value="ECO:0007669"/>
    <property type="project" value="TreeGrafter"/>
</dbReference>
<dbReference type="PROSITE" id="PS50023">
    <property type="entry name" value="LIM_DOMAIN_2"/>
    <property type="match status" value="1"/>
</dbReference>
<dbReference type="Pfam" id="PF00412">
    <property type="entry name" value="LIM"/>
    <property type="match status" value="1"/>
</dbReference>
<dbReference type="AlphaFoldDB" id="A0AAF0EMA8"/>
<dbReference type="PANTHER" id="PTHR24215">
    <property type="entry name" value="RHO-GTPASE-ACTIVATING PROTEIN LRG1"/>
    <property type="match status" value="1"/>
</dbReference>
<evidence type="ECO:0000256" key="1">
    <source>
        <dbReference type="ARBA" id="ARBA00004123"/>
    </source>
</evidence>
<protein>
    <recommendedName>
        <fullName evidence="9">LIM zinc-binding domain-containing protein</fullName>
    </recommendedName>
</protein>
<keyword evidence="3" id="KW-0677">Repeat</keyword>
<evidence type="ECO:0000256" key="3">
    <source>
        <dbReference type="ARBA" id="ARBA00022737"/>
    </source>
</evidence>
<dbReference type="SMART" id="SM00132">
    <property type="entry name" value="LIM"/>
    <property type="match status" value="1"/>
</dbReference>